<keyword evidence="2" id="KW-1185">Reference proteome</keyword>
<reference evidence="1" key="2">
    <citation type="submission" date="2025-09" db="UniProtKB">
        <authorList>
            <consortium name="EnsemblPlants"/>
        </authorList>
    </citation>
    <scope>IDENTIFICATION</scope>
</reference>
<reference evidence="1" key="1">
    <citation type="submission" date="2021-05" db="EMBL/GenBank/DDBJ databases">
        <authorList>
            <person name="Scholz U."/>
            <person name="Mascher M."/>
            <person name="Fiebig A."/>
        </authorList>
    </citation>
    <scope>NUCLEOTIDE SEQUENCE [LARGE SCALE GENOMIC DNA]</scope>
</reference>
<protein>
    <submittedName>
        <fullName evidence="1">Uncharacterized protein</fullName>
    </submittedName>
</protein>
<dbReference type="Proteomes" id="UP001732700">
    <property type="component" value="Chromosome 4D"/>
</dbReference>
<proteinExistence type="predicted"/>
<organism evidence="1 2">
    <name type="scientific">Avena sativa</name>
    <name type="common">Oat</name>
    <dbReference type="NCBI Taxonomy" id="4498"/>
    <lineage>
        <taxon>Eukaryota</taxon>
        <taxon>Viridiplantae</taxon>
        <taxon>Streptophyta</taxon>
        <taxon>Embryophyta</taxon>
        <taxon>Tracheophyta</taxon>
        <taxon>Spermatophyta</taxon>
        <taxon>Magnoliopsida</taxon>
        <taxon>Liliopsida</taxon>
        <taxon>Poales</taxon>
        <taxon>Poaceae</taxon>
        <taxon>BOP clade</taxon>
        <taxon>Pooideae</taxon>
        <taxon>Poodae</taxon>
        <taxon>Poeae</taxon>
        <taxon>Poeae Chloroplast Group 1 (Aveneae type)</taxon>
        <taxon>Aveninae</taxon>
        <taxon>Avena</taxon>
    </lineage>
</organism>
<dbReference type="EnsemblPlants" id="AVESA.00010b.r2.4DG0760460.1">
    <property type="protein sequence ID" value="AVESA.00010b.r2.4DG0760460.1.CDS"/>
    <property type="gene ID" value="AVESA.00010b.r2.4DG0760460"/>
</dbReference>
<accession>A0ACD5X9F9</accession>
<evidence type="ECO:0000313" key="2">
    <source>
        <dbReference type="Proteomes" id="UP001732700"/>
    </source>
</evidence>
<sequence>MAAPPSRRASPPALPEELVEEILLRLPPDNSGCLLRASLVCKTWGLAVSHPGFRRRFHDHHRTPPVLGFLHDWDDERISHFVPTTASSFSLAAPDRRSWRAIDCRHGRALFLSKGLDACELLVWEPTTGAEWRIPVPAAFESDEPTAAVFCAADGCDHRDCLRGPFRVVFIFAAVFDYYIPLDEGVTSVCVYSSETGIWGEPTSLYREIGNFTLYSSVLVRNSLLYFMSDGEAIQEYDLGRHKLSVFDTPDDSFKLKFNLMLADNGELGVSESIGRRLKLCSRELSGGTGARWELSRVIYFENLLPHGALVDLVEVLGFAEGANAIFVNTVAGLFMIELQSDRVRKVYDDDHGFFNLIPVVGFYTPLPRDERQNLPPSSPTEEATGEDGGDLGKIFDQAQQLFDKGSNAIKEGDFVNAFECVNHDLQIRVLCYGEAALEGASTIKKRGCAFQPKDSNE</sequence>
<name>A0ACD5X9F9_AVESA</name>
<evidence type="ECO:0000313" key="1">
    <source>
        <dbReference type="EnsemblPlants" id="AVESA.00010b.r2.4DG0760460.1.CDS"/>
    </source>
</evidence>